<feature type="transmembrane region" description="Helical" evidence="1">
    <location>
        <begin position="43"/>
        <end position="64"/>
    </location>
</feature>
<protein>
    <recommendedName>
        <fullName evidence="2">Major facilitator superfamily (MFS) profile domain-containing protein</fullName>
    </recommendedName>
</protein>
<keyword evidence="1" id="KW-0472">Membrane</keyword>
<dbReference type="Proteomes" id="UP000824969">
    <property type="component" value="Chromosome"/>
</dbReference>
<feature type="transmembrane region" description="Helical" evidence="1">
    <location>
        <begin position="84"/>
        <end position="102"/>
    </location>
</feature>
<reference evidence="3 4" key="1">
    <citation type="submission" date="2019-06" db="EMBL/GenBank/DDBJ databases">
        <title>Complete genome sequence of Methanoculleus chikugoensis strain MG62.</title>
        <authorList>
            <person name="Asakawa S."/>
            <person name="Dianou D."/>
        </authorList>
    </citation>
    <scope>NUCLEOTIDE SEQUENCE [LARGE SCALE GENOMIC DNA]</scope>
    <source>
        <strain evidence="3 4">MG62</strain>
    </source>
</reference>
<dbReference type="RefSeq" id="WP_244987672.1">
    <property type="nucleotide sequence ID" value="NZ_AP019781.1"/>
</dbReference>
<evidence type="ECO:0000313" key="3">
    <source>
        <dbReference type="EMBL" id="BBL68721.1"/>
    </source>
</evidence>
<dbReference type="PROSITE" id="PS50850">
    <property type="entry name" value="MFS"/>
    <property type="match status" value="1"/>
</dbReference>
<evidence type="ECO:0000256" key="1">
    <source>
        <dbReference type="SAM" id="Phobius"/>
    </source>
</evidence>
<feature type="domain" description="Major facilitator superfamily (MFS) profile" evidence="2">
    <location>
        <begin position="1"/>
        <end position="126"/>
    </location>
</feature>
<evidence type="ECO:0000313" key="4">
    <source>
        <dbReference type="Proteomes" id="UP000824969"/>
    </source>
</evidence>
<dbReference type="InterPro" id="IPR020846">
    <property type="entry name" value="MFS_dom"/>
</dbReference>
<accession>A0ABN5XNT0</accession>
<dbReference type="EMBL" id="AP019781">
    <property type="protein sequence ID" value="BBL68721.1"/>
    <property type="molecule type" value="Genomic_DNA"/>
</dbReference>
<keyword evidence="4" id="KW-1185">Reference proteome</keyword>
<feature type="transmembrane region" description="Helical" evidence="1">
    <location>
        <begin position="13"/>
        <end position="31"/>
    </location>
</feature>
<keyword evidence="1" id="KW-0812">Transmembrane</keyword>
<sequence length="126" mass="13469">MRGLLDHLGKRELLIASGAVFLSAPLLCLFINGPLRLIPVRFFHGTATAIPGPVIAAMTAVRFAGKTGEAPGQYSSATLIGRTLAPLVGGAVLSDFVFYPGLMPYQKRSGDKGRYMGKPGTHRRSW</sequence>
<organism evidence="3 4">
    <name type="scientific">Methanoculleus chikugoensis</name>
    <dbReference type="NCBI Taxonomy" id="118126"/>
    <lineage>
        <taxon>Archaea</taxon>
        <taxon>Methanobacteriati</taxon>
        <taxon>Methanobacteriota</taxon>
        <taxon>Stenosarchaea group</taxon>
        <taxon>Methanomicrobia</taxon>
        <taxon>Methanomicrobiales</taxon>
        <taxon>Methanomicrobiaceae</taxon>
        <taxon>Methanoculleus</taxon>
    </lineage>
</organism>
<keyword evidence="1" id="KW-1133">Transmembrane helix</keyword>
<evidence type="ECO:0000259" key="2">
    <source>
        <dbReference type="PROSITE" id="PS50850"/>
    </source>
</evidence>
<proteinExistence type="predicted"/>
<name>A0ABN5XNT0_9EURY</name>
<dbReference type="GeneID" id="66131436"/>
<gene>
    <name evidence="3" type="ORF">MchiMG62_19020</name>
</gene>